<dbReference type="SUPFAM" id="SSF100950">
    <property type="entry name" value="NagB/RpiA/CoA transferase-like"/>
    <property type="match status" value="3"/>
</dbReference>
<keyword evidence="3" id="KW-1185">Reference proteome</keyword>
<dbReference type="PANTHER" id="PTHR13707:SF23">
    <property type="entry name" value="SUCCINYL-COA:3-KETOACID-COENZYME A TRANSFERASE"/>
    <property type="match status" value="1"/>
</dbReference>
<evidence type="ECO:0000256" key="1">
    <source>
        <dbReference type="ARBA" id="ARBA00022679"/>
    </source>
</evidence>
<dbReference type="GO" id="GO:0008260">
    <property type="term" value="F:succinyl-CoA:3-oxo-acid CoA-transferase activity"/>
    <property type="evidence" value="ECO:0007669"/>
    <property type="project" value="TreeGrafter"/>
</dbReference>
<proteinExistence type="predicted"/>
<dbReference type="FunFam" id="3.40.1080.10:FF:000001">
    <property type="entry name" value="Succinyl-coa:3-ketoacid-coenzyme a transferase subunit b"/>
    <property type="match status" value="1"/>
</dbReference>
<reference evidence="2" key="1">
    <citation type="submission" date="2019-08" db="EMBL/GenBank/DDBJ databases">
        <title>The improved chromosome-level genome for the pearl oyster Pinctada fucata martensii using PacBio sequencing and Hi-C.</title>
        <authorList>
            <person name="Zheng Z."/>
        </authorList>
    </citation>
    <scope>NUCLEOTIDE SEQUENCE</scope>
    <source>
        <strain evidence="2">ZZ-2019</strain>
        <tissue evidence="2">Adductor muscle</tissue>
    </source>
</reference>
<dbReference type="InterPro" id="IPR012791">
    <property type="entry name" value="3-oxoacid_CoA-transf_B"/>
</dbReference>
<dbReference type="InterPro" id="IPR004164">
    <property type="entry name" value="CoA_transf_AS"/>
</dbReference>
<dbReference type="EMBL" id="VSWD01000010">
    <property type="protein sequence ID" value="KAK3089879.1"/>
    <property type="molecule type" value="Genomic_DNA"/>
</dbReference>
<dbReference type="AlphaFoldDB" id="A0AA88XQI7"/>
<accession>A0AA88XQI7</accession>
<sequence length="366" mass="40821">MFNGFNYIMEQAITGDFALIKAWKADKNGNLTFRRMAFKFNTPAVCKANTILYFRRKACKFNAPAVCKANNVLYCRRTARNFNAPMCKAAKVTIAEVEEVVEVGEIPAEDIHVPHAYVDMVMKGPRYEKRIERMRTRKEKTEVTETVSPSAKRREKIIRRAALEFYDGIYANLGIGMPMLASNYIPPGMTVHLQSENGILGLGPFPRKGEEDADLINAGKETVTSLPGSSFFSSDESFAMIRGGHIDLTILGAMQVSQYGDLANWMIPGEMVKGMGGAMDLVSSHKTKVIVTMEHSAKGKKNKILDSCTLPLTGRNCVNMIITEKCVFEIDQERGLKLTEIAEGVDVQDIVENTGCEFRVSREHRL</sequence>
<dbReference type="PROSITE" id="PS01274">
    <property type="entry name" value="COA_TRANSF_2"/>
    <property type="match status" value="1"/>
</dbReference>
<dbReference type="SMART" id="SM00882">
    <property type="entry name" value="CoA_trans"/>
    <property type="match status" value="1"/>
</dbReference>
<dbReference type="GO" id="GO:0005739">
    <property type="term" value="C:mitochondrion"/>
    <property type="evidence" value="ECO:0007669"/>
    <property type="project" value="TreeGrafter"/>
</dbReference>
<dbReference type="Proteomes" id="UP001186944">
    <property type="component" value="Unassembled WGS sequence"/>
</dbReference>
<organism evidence="2 3">
    <name type="scientific">Pinctada imbricata</name>
    <name type="common">Atlantic pearl-oyster</name>
    <name type="synonym">Pinctada martensii</name>
    <dbReference type="NCBI Taxonomy" id="66713"/>
    <lineage>
        <taxon>Eukaryota</taxon>
        <taxon>Metazoa</taxon>
        <taxon>Spiralia</taxon>
        <taxon>Lophotrochozoa</taxon>
        <taxon>Mollusca</taxon>
        <taxon>Bivalvia</taxon>
        <taxon>Autobranchia</taxon>
        <taxon>Pteriomorphia</taxon>
        <taxon>Pterioida</taxon>
        <taxon>Pterioidea</taxon>
        <taxon>Pteriidae</taxon>
        <taxon>Pinctada</taxon>
    </lineage>
</organism>
<dbReference type="NCBIfam" id="TIGR02428">
    <property type="entry name" value="pcaJ_scoB_fam"/>
    <property type="match status" value="1"/>
</dbReference>
<gene>
    <name evidence="2" type="ORF">FSP39_007289</name>
</gene>
<evidence type="ECO:0000313" key="3">
    <source>
        <dbReference type="Proteomes" id="UP001186944"/>
    </source>
</evidence>
<name>A0AA88XQI7_PINIB</name>
<evidence type="ECO:0000313" key="2">
    <source>
        <dbReference type="EMBL" id="KAK3089879.1"/>
    </source>
</evidence>
<comment type="caution">
    <text evidence="2">The sequence shown here is derived from an EMBL/GenBank/DDBJ whole genome shotgun (WGS) entry which is preliminary data.</text>
</comment>
<dbReference type="InterPro" id="IPR037171">
    <property type="entry name" value="NagB/RpiA_transferase-like"/>
</dbReference>
<keyword evidence="1" id="KW-0808">Transferase</keyword>
<dbReference type="InterPro" id="IPR004165">
    <property type="entry name" value="CoA_trans_fam_I"/>
</dbReference>
<protein>
    <submittedName>
        <fullName evidence="2">Uncharacterized protein</fullName>
    </submittedName>
</protein>
<dbReference type="PANTHER" id="PTHR13707">
    <property type="entry name" value="KETOACID-COENZYME A TRANSFERASE"/>
    <property type="match status" value="1"/>
</dbReference>
<dbReference type="Pfam" id="PF01144">
    <property type="entry name" value="CoA_trans"/>
    <property type="match status" value="3"/>
</dbReference>
<dbReference type="Gene3D" id="3.40.1080.10">
    <property type="entry name" value="Glutaconate Coenzyme A-transferase"/>
    <property type="match status" value="3"/>
</dbReference>